<keyword evidence="3" id="KW-0804">Transcription</keyword>
<evidence type="ECO:0000256" key="2">
    <source>
        <dbReference type="ARBA" id="ARBA00023125"/>
    </source>
</evidence>
<name>A0ABP7DG43_9MICC</name>
<comment type="caution">
    <text evidence="6">The sequence shown here is derived from an EMBL/GenBank/DDBJ whole genome shotgun (WGS) entry which is preliminary data.</text>
</comment>
<sequence length="364" mass="38621">MTQQSEQADGESAAPAAPTRRPTVKQVAAHAGVSHQTVSRYLRGDQGMKPATIARIEQAVRELDYRPDLVARSMRTGRTRVLAVLLPSPVQALPTPTLAAAAEVAHQAGYFMEVAVVDGGTPERVERARDLLGSGRVDGVLSMGALPGLEERPRTPEAAALVVHPQFDDRLRGLGALADGSVVAEAVEHLAGLGHRDFLHIAGPEEWASARSRRRVYEEAVARLGLTSHGVVSPGAEWDAWGPRSGYDAVAALPLDSPVTAVIAANDNVALGAIRAAGERGWAVPGRLSVVGWDDAEFGRYATPTLSTVAVDRSAQGRYAMRRLISLVAGEEPVDAPEQLNRLVLRESTGPAPARPGRPRTIDT</sequence>
<evidence type="ECO:0000313" key="7">
    <source>
        <dbReference type="Proteomes" id="UP001501536"/>
    </source>
</evidence>
<dbReference type="RefSeq" id="WP_344883315.1">
    <property type="nucleotide sequence ID" value="NZ_BAABCJ010000002.1"/>
</dbReference>
<evidence type="ECO:0000256" key="1">
    <source>
        <dbReference type="ARBA" id="ARBA00023015"/>
    </source>
</evidence>
<dbReference type="SMART" id="SM00354">
    <property type="entry name" value="HTH_LACI"/>
    <property type="match status" value="1"/>
</dbReference>
<evidence type="ECO:0000256" key="3">
    <source>
        <dbReference type="ARBA" id="ARBA00023163"/>
    </source>
</evidence>
<evidence type="ECO:0000313" key="6">
    <source>
        <dbReference type="EMBL" id="GAA3705222.1"/>
    </source>
</evidence>
<dbReference type="InterPro" id="IPR000843">
    <property type="entry name" value="HTH_LacI"/>
</dbReference>
<dbReference type="GO" id="GO:0003677">
    <property type="term" value="F:DNA binding"/>
    <property type="evidence" value="ECO:0007669"/>
    <property type="project" value="UniProtKB-KW"/>
</dbReference>
<feature type="domain" description="HTH lacI-type" evidence="5">
    <location>
        <begin position="22"/>
        <end position="76"/>
    </location>
</feature>
<dbReference type="InterPro" id="IPR010982">
    <property type="entry name" value="Lambda_DNA-bd_dom_sf"/>
</dbReference>
<dbReference type="Pfam" id="PF00356">
    <property type="entry name" value="LacI"/>
    <property type="match status" value="1"/>
</dbReference>
<dbReference type="PROSITE" id="PS50932">
    <property type="entry name" value="HTH_LACI_2"/>
    <property type="match status" value="1"/>
</dbReference>
<organism evidence="6 7">
    <name type="scientific">Zhihengliuella alba</name>
    <dbReference type="NCBI Taxonomy" id="547018"/>
    <lineage>
        <taxon>Bacteria</taxon>
        <taxon>Bacillati</taxon>
        <taxon>Actinomycetota</taxon>
        <taxon>Actinomycetes</taxon>
        <taxon>Micrococcales</taxon>
        <taxon>Micrococcaceae</taxon>
        <taxon>Zhihengliuella</taxon>
    </lineage>
</organism>
<dbReference type="InterPro" id="IPR028082">
    <property type="entry name" value="Peripla_BP_I"/>
</dbReference>
<dbReference type="PANTHER" id="PTHR30146:SF109">
    <property type="entry name" value="HTH-TYPE TRANSCRIPTIONAL REGULATOR GALS"/>
    <property type="match status" value="1"/>
</dbReference>
<dbReference type="Gene3D" id="3.40.50.2300">
    <property type="match status" value="2"/>
</dbReference>
<dbReference type="Gene3D" id="1.10.260.40">
    <property type="entry name" value="lambda repressor-like DNA-binding domains"/>
    <property type="match status" value="1"/>
</dbReference>
<dbReference type="Pfam" id="PF13377">
    <property type="entry name" value="Peripla_BP_3"/>
    <property type="match status" value="1"/>
</dbReference>
<feature type="region of interest" description="Disordered" evidence="4">
    <location>
        <begin position="1"/>
        <end position="23"/>
    </location>
</feature>
<dbReference type="EMBL" id="BAABCJ010000002">
    <property type="protein sequence ID" value="GAA3705222.1"/>
    <property type="molecule type" value="Genomic_DNA"/>
</dbReference>
<dbReference type="CDD" id="cd01392">
    <property type="entry name" value="HTH_LacI"/>
    <property type="match status" value="1"/>
</dbReference>
<keyword evidence="1" id="KW-0805">Transcription regulation</keyword>
<dbReference type="InterPro" id="IPR046335">
    <property type="entry name" value="LacI/GalR-like_sensor"/>
</dbReference>
<evidence type="ECO:0000256" key="4">
    <source>
        <dbReference type="SAM" id="MobiDB-lite"/>
    </source>
</evidence>
<dbReference type="PANTHER" id="PTHR30146">
    <property type="entry name" value="LACI-RELATED TRANSCRIPTIONAL REPRESSOR"/>
    <property type="match status" value="1"/>
</dbReference>
<gene>
    <name evidence="6" type="ORF">GCM10022377_18690</name>
</gene>
<dbReference type="Proteomes" id="UP001501536">
    <property type="component" value="Unassembled WGS sequence"/>
</dbReference>
<keyword evidence="7" id="KW-1185">Reference proteome</keyword>
<evidence type="ECO:0000259" key="5">
    <source>
        <dbReference type="PROSITE" id="PS50932"/>
    </source>
</evidence>
<keyword evidence="2 6" id="KW-0238">DNA-binding</keyword>
<reference evidence="7" key="1">
    <citation type="journal article" date="2019" name="Int. J. Syst. Evol. Microbiol.">
        <title>The Global Catalogue of Microorganisms (GCM) 10K type strain sequencing project: providing services to taxonomists for standard genome sequencing and annotation.</title>
        <authorList>
            <consortium name="The Broad Institute Genomics Platform"/>
            <consortium name="The Broad Institute Genome Sequencing Center for Infectious Disease"/>
            <person name="Wu L."/>
            <person name="Ma J."/>
        </authorList>
    </citation>
    <scope>NUCLEOTIDE SEQUENCE [LARGE SCALE GENOMIC DNA]</scope>
    <source>
        <strain evidence="7">JCM 16961</strain>
    </source>
</reference>
<protein>
    <submittedName>
        <fullName evidence="6">LacI family DNA-binding transcriptional regulator</fullName>
    </submittedName>
</protein>
<dbReference type="SUPFAM" id="SSF53822">
    <property type="entry name" value="Periplasmic binding protein-like I"/>
    <property type="match status" value="1"/>
</dbReference>
<dbReference type="SUPFAM" id="SSF47413">
    <property type="entry name" value="lambda repressor-like DNA-binding domains"/>
    <property type="match status" value="1"/>
</dbReference>
<accession>A0ABP7DG43</accession>
<proteinExistence type="predicted"/>